<dbReference type="OrthoDB" id="5103327at2759"/>
<dbReference type="InterPro" id="IPR012334">
    <property type="entry name" value="Pectin_lyas_fold"/>
</dbReference>
<evidence type="ECO:0008006" key="3">
    <source>
        <dbReference type="Google" id="ProtNLM"/>
    </source>
</evidence>
<protein>
    <recommendedName>
        <fullName evidence="3">Endopolygalacturonase</fullName>
    </recommendedName>
</protein>
<gene>
    <name evidence="1" type="ORF">CEP54_007051</name>
</gene>
<proteinExistence type="predicted"/>
<name>A0A428Q3T6_9HYPO</name>
<accession>A0A428Q3T6</accession>
<dbReference type="Proteomes" id="UP000288168">
    <property type="component" value="Unassembled WGS sequence"/>
</dbReference>
<evidence type="ECO:0000313" key="1">
    <source>
        <dbReference type="EMBL" id="RSL59951.1"/>
    </source>
</evidence>
<evidence type="ECO:0000313" key="2">
    <source>
        <dbReference type="Proteomes" id="UP000288168"/>
    </source>
</evidence>
<organism evidence="1 2">
    <name type="scientific">Fusarium duplospermum</name>
    <dbReference type="NCBI Taxonomy" id="1325734"/>
    <lineage>
        <taxon>Eukaryota</taxon>
        <taxon>Fungi</taxon>
        <taxon>Dikarya</taxon>
        <taxon>Ascomycota</taxon>
        <taxon>Pezizomycotina</taxon>
        <taxon>Sordariomycetes</taxon>
        <taxon>Hypocreomycetidae</taxon>
        <taxon>Hypocreales</taxon>
        <taxon>Nectriaceae</taxon>
        <taxon>Fusarium</taxon>
        <taxon>Fusarium solani species complex</taxon>
    </lineage>
</organism>
<dbReference type="AlphaFoldDB" id="A0A428Q3T6"/>
<reference evidence="1 2" key="1">
    <citation type="submission" date="2017-06" db="EMBL/GenBank/DDBJ databases">
        <title>Comparative genomic analysis of Ambrosia Fusariam Clade fungi.</title>
        <authorList>
            <person name="Stajich J.E."/>
            <person name="Carrillo J."/>
            <person name="Kijimoto T."/>
            <person name="Eskalen A."/>
            <person name="O'Donnell K."/>
            <person name="Kasson M."/>
        </authorList>
    </citation>
    <scope>NUCLEOTIDE SEQUENCE [LARGE SCALE GENOMIC DNA]</scope>
    <source>
        <strain evidence="1 2">NRRL62584</strain>
    </source>
</reference>
<comment type="caution">
    <text evidence="1">The sequence shown here is derived from an EMBL/GenBank/DDBJ whole genome shotgun (WGS) entry which is preliminary data.</text>
</comment>
<dbReference type="Gene3D" id="2.160.20.10">
    <property type="entry name" value="Single-stranded right-handed beta-helix, Pectin lyase-like"/>
    <property type="match status" value="1"/>
</dbReference>
<dbReference type="STRING" id="1325734.A0A428Q3T6"/>
<dbReference type="EMBL" id="NKCI01000062">
    <property type="protein sequence ID" value="RSL59951.1"/>
    <property type="molecule type" value="Genomic_DNA"/>
</dbReference>
<keyword evidence="2" id="KW-1185">Reference proteome</keyword>
<sequence>MQDFIIEGCGSGLVVTGGAGGAHSTGQSVGSIILMDSLIANTQNGIVTSLHAENSTSLLVQNVGFFNVKTAITDSFKDRVLLDGGNEVHVDSWGFGRITDADGVGKFVNGDSIPVMNRTADLLG</sequence>